<dbReference type="SUPFAM" id="SSF159888">
    <property type="entry name" value="YdhG-like"/>
    <property type="match status" value="1"/>
</dbReference>
<feature type="domain" description="YdhG-like" evidence="1">
    <location>
        <begin position="20"/>
        <end position="130"/>
    </location>
</feature>
<dbReference type="OrthoDB" id="9813231at2"/>
<dbReference type="Proteomes" id="UP000249447">
    <property type="component" value="Chromosome"/>
</dbReference>
<organism evidence="2 3">
    <name type="scientific">Marilutibacter maris</name>
    <dbReference type="NCBI Taxonomy" id="1605891"/>
    <lineage>
        <taxon>Bacteria</taxon>
        <taxon>Pseudomonadati</taxon>
        <taxon>Pseudomonadota</taxon>
        <taxon>Gammaproteobacteria</taxon>
        <taxon>Lysobacterales</taxon>
        <taxon>Lysobacteraceae</taxon>
        <taxon>Marilutibacter</taxon>
    </lineage>
</organism>
<name>A0A2U9TAE2_9GAMM</name>
<reference evidence="2 3" key="1">
    <citation type="submission" date="2018-05" db="EMBL/GenBank/DDBJ databases">
        <title>The complete genome of Lysobacter maris HZ9B, a marine bacterium antagonistic against terrestrial plant pathogens.</title>
        <authorList>
            <person name="Zhang X.-Q."/>
        </authorList>
    </citation>
    <scope>NUCLEOTIDE SEQUENCE [LARGE SCALE GENOMIC DNA]</scope>
    <source>
        <strain evidence="2 3">HZ9B</strain>
    </source>
</reference>
<dbReference type="InterPro" id="IPR014922">
    <property type="entry name" value="YdhG-like"/>
</dbReference>
<protein>
    <recommendedName>
        <fullName evidence="1">YdhG-like domain-containing protein</fullName>
    </recommendedName>
</protein>
<dbReference type="Gene3D" id="3.90.1150.200">
    <property type="match status" value="1"/>
</dbReference>
<accession>A0A2U9TAE2</accession>
<dbReference type="KEGG" id="lmb:C9I47_2892"/>
<dbReference type="AlphaFoldDB" id="A0A2U9TAE2"/>
<gene>
    <name evidence="2" type="ORF">C9I47_2892</name>
</gene>
<evidence type="ECO:0000313" key="3">
    <source>
        <dbReference type="Proteomes" id="UP000249447"/>
    </source>
</evidence>
<evidence type="ECO:0000259" key="1">
    <source>
        <dbReference type="Pfam" id="PF08818"/>
    </source>
</evidence>
<proteinExistence type="predicted"/>
<sequence length="151" mass="16482">MVSSTAATVDAYLEELPPERRAVVAAVRDVVNAAMPAGYGEAMAYGMIGWSIPLSRYPATYNKQPLGYVALAAQKRHYALYLMAAYADSVQERCLREAYARAGLKLDMDKCCLRFKSLDTLLLEPVAEVIGSMSVEDYIARYEAARGVAGS</sequence>
<dbReference type="RefSeq" id="WP_111267585.1">
    <property type="nucleotide sequence ID" value="NZ_CP029843.1"/>
</dbReference>
<keyword evidence="3" id="KW-1185">Reference proteome</keyword>
<dbReference type="Pfam" id="PF08818">
    <property type="entry name" value="DUF1801"/>
    <property type="match status" value="1"/>
</dbReference>
<evidence type="ECO:0000313" key="2">
    <source>
        <dbReference type="EMBL" id="AWV08562.1"/>
    </source>
</evidence>
<dbReference type="EMBL" id="CP029843">
    <property type="protein sequence ID" value="AWV08562.1"/>
    <property type="molecule type" value="Genomic_DNA"/>
</dbReference>